<organism evidence="3 4">
    <name type="scientific">Dokdonella fugitiva</name>
    <dbReference type="NCBI Taxonomy" id="328517"/>
    <lineage>
        <taxon>Bacteria</taxon>
        <taxon>Pseudomonadati</taxon>
        <taxon>Pseudomonadota</taxon>
        <taxon>Gammaproteobacteria</taxon>
        <taxon>Lysobacterales</taxon>
        <taxon>Rhodanobacteraceae</taxon>
        <taxon>Dokdonella</taxon>
    </lineage>
</organism>
<dbReference type="EMBL" id="JACGXL010000001">
    <property type="protein sequence ID" value="MBA8886729.1"/>
    <property type="molecule type" value="Genomic_DNA"/>
</dbReference>
<keyword evidence="4" id="KW-1185">Reference proteome</keyword>
<evidence type="ECO:0000256" key="2">
    <source>
        <dbReference type="SAM" id="SignalP"/>
    </source>
</evidence>
<accession>A0A839EYH5</accession>
<dbReference type="AlphaFoldDB" id="A0A839EYH5"/>
<reference evidence="3 4" key="1">
    <citation type="submission" date="2020-07" db="EMBL/GenBank/DDBJ databases">
        <title>Genomic Encyclopedia of Type Strains, Phase IV (KMG-V): Genome sequencing to study the core and pangenomes of soil and plant-associated prokaryotes.</title>
        <authorList>
            <person name="Whitman W."/>
        </authorList>
    </citation>
    <scope>NUCLEOTIDE SEQUENCE [LARGE SCALE GENOMIC DNA]</scope>
    <source>
        <strain evidence="3 4">RH2WT43</strain>
    </source>
</reference>
<dbReference type="Proteomes" id="UP000550401">
    <property type="component" value="Unassembled WGS sequence"/>
</dbReference>
<comment type="caution">
    <text evidence="3">The sequence shown here is derived from an EMBL/GenBank/DDBJ whole genome shotgun (WGS) entry which is preliminary data.</text>
</comment>
<name>A0A839EYH5_9GAMM</name>
<evidence type="ECO:0000256" key="1">
    <source>
        <dbReference type="SAM" id="MobiDB-lite"/>
    </source>
</evidence>
<evidence type="ECO:0000313" key="4">
    <source>
        <dbReference type="Proteomes" id="UP000550401"/>
    </source>
</evidence>
<proteinExistence type="predicted"/>
<dbReference type="RefSeq" id="WP_182529781.1">
    <property type="nucleotide sequence ID" value="NZ_JACGXL010000001.1"/>
</dbReference>
<gene>
    <name evidence="3" type="ORF">FHW12_000920</name>
</gene>
<feature type="region of interest" description="Disordered" evidence="1">
    <location>
        <begin position="50"/>
        <end position="90"/>
    </location>
</feature>
<protein>
    <submittedName>
        <fullName evidence="3">Uncharacterized protein</fullName>
    </submittedName>
</protein>
<keyword evidence="2" id="KW-0732">Signal</keyword>
<feature type="signal peptide" evidence="2">
    <location>
        <begin position="1"/>
        <end position="26"/>
    </location>
</feature>
<sequence length="144" mass="14865">MNLPAVPGRWALSSTVLCLSASFACAQSATPAQDSIQGREAAAPLQLEMPAQPVTATSPEETSDNAVVDAQDSAASERKRGPEVHGSVTAGIGYSSGYGTTTFEAADFDISGQTDGGRDVGVRIHLQQSKGPGYGPYGGYYPVR</sequence>
<feature type="chain" id="PRO_5032553044" evidence="2">
    <location>
        <begin position="27"/>
        <end position="144"/>
    </location>
</feature>
<evidence type="ECO:0000313" key="3">
    <source>
        <dbReference type="EMBL" id="MBA8886729.1"/>
    </source>
</evidence>